<reference evidence="1 2" key="1">
    <citation type="journal article" date="2009" name="Int. J. Syst. Evol. Microbiol.">
        <title>Paenibacillus contaminans sp. nov., isolated from a contaminated laboratory plate.</title>
        <authorList>
            <person name="Chou J.H."/>
            <person name="Lee J.H."/>
            <person name="Lin M.C."/>
            <person name="Chang P.S."/>
            <person name="Arun A.B."/>
            <person name="Young C.C."/>
            <person name="Chen W.M."/>
        </authorList>
    </citation>
    <scope>NUCLEOTIDE SEQUENCE [LARGE SCALE GENOMIC DNA]</scope>
    <source>
        <strain evidence="1 2">CKOBP-6</strain>
    </source>
</reference>
<dbReference type="OrthoDB" id="154477at2"/>
<dbReference type="AlphaFoldDB" id="A0A329MU18"/>
<keyword evidence="2" id="KW-1185">Reference proteome</keyword>
<name>A0A329MU18_9BACL</name>
<dbReference type="InterPro" id="IPR008772">
    <property type="entry name" value="Phosphonate_metab_PhnH"/>
</dbReference>
<dbReference type="NCBIfam" id="TIGR03292">
    <property type="entry name" value="PhnH_redo"/>
    <property type="match status" value="1"/>
</dbReference>
<dbReference type="EMBL" id="QMFB01000001">
    <property type="protein sequence ID" value="RAV23060.1"/>
    <property type="molecule type" value="Genomic_DNA"/>
</dbReference>
<dbReference type="Gene3D" id="3.40.50.11310">
    <property type="entry name" value="Bacterial phosphonate metabolism protein PhnH"/>
    <property type="match status" value="1"/>
</dbReference>
<dbReference type="PIRSF" id="PIRSF020680">
    <property type="entry name" value="PhnH"/>
    <property type="match status" value="1"/>
</dbReference>
<dbReference type="GO" id="GO:0016829">
    <property type="term" value="F:lyase activity"/>
    <property type="evidence" value="ECO:0007669"/>
    <property type="project" value="UniProtKB-KW"/>
</dbReference>
<dbReference type="InterPro" id="IPR038058">
    <property type="entry name" value="PhnH-like_sp"/>
</dbReference>
<comment type="caution">
    <text evidence="1">The sequence shown here is derived from an EMBL/GenBank/DDBJ whole genome shotgun (WGS) entry which is preliminary data.</text>
</comment>
<protein>
    <submittedName>
        <fullName evidence="1">Phosphonate C-P lyase system protein PhnH</fullName>
    </submittedName>
</protein>
<accession>A0A329MU18</accession>
<dbReference type="SUPFAM" id="SSF159709">
    <property type="entry name" value="PhnH-like"/>
    <property type="match status" value="1"/>
</dbReference>
<gene>
    <name evidence="1" type="primary">phnH</name>
    <name evidence="1" type="ORF">DQG23_02350</name>
</gene>
<dbReference type="Pfam" id="PF05845">
    <property type="entry name" value="PhnH"/>
    <property type="match status" value="1"/>
</dbReference>
<proteinExistence type="predicted"/>
<dbReference type="Proteomes" id="UP000250369">
    <property type="component" value="Unassembled WGS sequence"/>
</dbReference>
<evidence type="ECO:0000313" key="2">
    <source>
        <dbReference type="Proteomes" id="UP000250369"/>
    </source>
</evidence>
<keyword evidence="1" id="KW-0456">Lyase</keyword>
<evidence type="ECO:0000313" key="1">
    <source>
        <dbReference type="EMBL" id="RAV23060.1"/>
    </source>
</evidence>
<dbReference type="RefSeq" id="WP_113029170.1">
    <property type="nucleotide sequence ID" value="NZ_QMFB01000001.1"/>
</dbReference>
<organism evidence="1 2">
    <name type="scientific">Paenibacillus contaminans</name>
    <dbReference type="NCBI Taxonomy" id="450362"/>
    <lineage>
        <taxon>Bacteria</taxon>
        <taxon>Bacillati</taxon>
        <taxon>Bacillota</taxon>
        <taxon>Bacilli</taxon>
        <taxon>Bacillales</taxon>
        <taxon>Paenibacillaceae</taxon>
        <taxon>Paenibacillus</taxon>
    </lineage>
</organism>
<dbReference type="GO" id="GO:0019634">
    <property type="term" value="P:organic phosphonate metabolic process"/>
    <property type="evidence" value="ECO:0007669"/>
    <property type="project" value="InterPro"/>
</dbReference>
<sequence>MKLDLVHDIQTAYRKVVDAMSRPGQLADLADEAGKADRDTGCYSTTLVIARMLLDTEVSFKVLSADEERVTNVFNQLTYAKAVTAEQADYIFVLHNATAEQLLRALESAKIGELTDPHHSATIIVETASLSEGDVLTLAGPGIRHSATAKMTASLDWVDVREEKNAEFPLGIDLIFVDNDHRLLGLPRTTKVSKEVG</sequence>